<dbReference type="Proteomes" id="UP000053958">
    <property type="component" value="Unassembled WGS sequence"/>
</dbReference>
<dbReference type="GO" id="GO:0016020">
    <property type="term" value="C:membrane"/>
    <property type="evidence" value="ECO:0007669"/>
    <property type="project" value="UniProtKB-SubCell"/>
</dbReference>
<evidence type="ECO:0000256" key="5">
    <source>
        <dbReference type="SAM" id="Phobius"/>
    </source>
</evidence>
<organism evidence="7 8">
    <name type="scientific">Rasamsonia emersonii (strain ATCC 16479 / CBS 393.64 / IMI 116815)</name>
    <dbReference type="NCBI Taxonomy" id="1408163"/>
    <lineage>
        <taxon>Eukaryota</taxon>
        <taxon>Fungi</taxon>
        <taxon>Dikarya</taxon>
        <taxon>Ascomycota</taxon>
        <taxon>Pezizomycotina</taxon>
        <taxon>Eurotiomycetes</taxon>
        <taxon>Eurotiomycetidae</taxon>
        <taxon>Eurotiales</taxon>
        <taxon>Trichocomaceae</taxon>
        <taxon>Rasamsonia</taxon>
    </lineage>
</organism>
<feature type="transmembrane region" description="Helical" evidence="5">
    <location>
        <begin position="285"/>
        <end position="304"/>
    </location>
</feature>
<dbReference type="OrthoDB" id="4223811at2759"/>
<feature type="transmembrane region" description="Helical" evidence="5">
    <location>
        <begin position="64"/>
        <end position="83"/>
    </location>
</feature>
<keyword evidence="3 5" id="KW-1133">Transmembrane helix</keyword>
<feature type="transmembrane region" description="Helical" evidence="5">
    <location>
        <begin position="6"/>
        <end position="30"/>
    </location>
</feature>
<feature type="transmembrane region" description="Helical" evidence="5">
    <location>
        <begin position="37"/>
        <end position="58"/>
    </location>
</feature>
<evidence type="ECO:0000313" key="7">
    <source>
        <dbReference type="EMBL" id="KKA18257.1"/>
    </source>
</evidence>
<dbReference type="GeneID" id="25320068"/>
<evidence type="ECO:0000256" key="2">
    <source>
        <dbReference type="ARBA" id="ARBA00022692"/>
    </source>
</evidence>
<proteinExistence type="predicted"/>
<evidence type="ECO:0000313" key="8">
    <source>
        <dbReference type="Proteomes" id="UP000053958"/>
    </source>
</evidence>
<sequence>MPAITAYLPALIPVTSFILSSFISCVALNVSQRYRLYFLPAILLPAILSFTTLNYLAFLPLLNHLWGFVVIIYVIHITSVLYIEKWTLPNPKQWDLHAAYKIWGNPRLLNTPQEVPNAPRMQQQQNKLSRTAFVLRRLSKLLVYYLINTYLVSRIFPDAFKPFSIVEFAPDQEVYFRRLLLSQAPAVTVRETLLRTIFAVRWIWANVIGIEYAHTGVAILFAVILRWDEPHEWPPLFGSPLEAYSIRRFWGRFWHRIVYRPYTSYGVWASRQVLRLSAGSAAEKVFVPAFVFLLSGLSHSMVTWQTGNRCSYWRDTRWFALNFVAATGETVVGRWMRSTAKTSGWGTVWEGWRRNGVAKVLGFAWVLAFFFWSVPKWEYPKIYCVTMGM</sequence>
<accession>A0A0F4YJ02</accession>
<protein>
    <recommendedName>
        <fullName evidence="6">Wax synthase domain-containing protein</fullName>
    </recommendedName>
</protein>
<dbReference type="RefSeq" id="XP_013324869.1">
    <property type="nucleotide sequence ID" value="XM_013469415.1"/>
</dbReference>
<gene>
    <name evidence="7" type="ORF">T310_7803</name>
</gene>
<feature type="transmembrane region" description="Helical" evidence="5">
    <location>
        <begin position="356"/>
        <end position="374"/>
    </location>
</feature>
<keyword evidence="8" id="KW-1185">Reference proteome</keyword>
<dbReference type="InterPro" id="IPR032805">
    <property type="entry name" value="Wax_synthase_dom"/>
</dbReference>
<dbReference type="Pfam" id="PF13813">
    <property type="entry name" value="MBOAT_2"/>
    <property type="match status" value="1"/>
</dbReference>
<comment type="caution">
    <text evidence="7">The sequence shown here is derived from an EMBL/GenBank/DDBJ whole genome shotgun (WGS) entry which is preliminary data.</text>
</comment>
<keyword evidence="4 5" id="KW-0472">Membrane</keyword>
<reference evidence="7 8" key="1">
    <citation type="submission" date="2015-04" db="EMBL/GenBank/DDBJ databases">
        <authorList>
            <person name="Heijne W.H."/>
            <person name="Fedorova N.D."/>
            <person name="Nierman W.C."/>
            <person name="Vollebregt A.W."/>
            <person name="Zhao Z."/>
            <person name="Wu L."/>
            <person name="Kumar M."/>
            <person name="Stam H."/>
            <person name="van den Berg M.A."/>
            <person name="Pel H.J."/>
        </authorList>
    </citation>
    <scope>NUCLEOTIDE SEQUENCE [LARGE SCALE GENOMIC DNA]</scope>
    <source>
        <strain evidence="7 8">CBS 393.64</strain>
    </source>
</reference>
<feature type="domain" description="Wax synthase" evidence="6">
    <location>
        <begin position="233"/>
        <end position="320"/>
    </location>
</feature>
<name>A0A0F4YJ02_RASE3</name>
<evidence type="ECO:0000256" key="1">
    <source>
        <dbReference type="ARBA" id="ARBA00004141"/>
    </source>
</evidence>
<keyword evidence="2 5" id="KW-0812">Transmembrane</keyword>
<feature type="transmembrane region" description="Helical" evidence="5">
    <location>
        <begin position="203"/>
        <end position="227"/>
    </location>
</feature>
<evidence type="ECO:0000256" key="4">
    <source>
        <dbReference type="ARBA" id="ARBA00023136"/>
    </source>
</evidence>
<dbReference type="STRING" id="1408163.A0A0F4YJ02"/>
<evidence type="ECO:0000256" key="3">
    <source>
        <dbReference type="ARBA" id="ARBA00022989"/>
    </source>
</evidence>
<dbReference type="AlphaFoldDB" id="A0A0F4YJ02"/>
<dbReference type="EMBL" id="LASV01000477">
    <property type="protein sequence ID" value="KKA18257.1"/>
    <property type="molecule type" value="Genomic_DNA"/>
</dbReference>
<comment type="subcellular location">
    <subcellularLocation>
        <location evidence="1">Membrane</location>
        <topology evidence="1">Multi-pass membrane protein</topology>
    </subcellularLocation>
</comment>
<evidence type="ECO:0000259" key="6">
    <source>
        <dbReference type="Pfam" id="PF13813"/>
    </source>
</evidence>